<organism evidence="1 2">
    <name type="scientific">Vararia minispora EC-137</name>
    <dbReference type="NCBI Taxonomy" id="1314806"/>
    <lineage>
        <taxon>Eukaryota</taxon>
        <taxon>Fungi</taxon>
        <taxon>Dikarya</taxon>
        <taxon>Basidiomycota</taxon>
        <taxon>Agaricomycotina</taxon>
        <taxon>Agaricomycetes</taxon>
        <taxon>Russulales</taxon>
        <taxon>Lachnocladiaceae</taxon>
        <taxon>Vararia</taxon>
    </lineage>
</organism>
<gene>
    <name evidence="1" type="ORF">K488DRAFT_42422</name>
</gene>
<evidence type="ECO:0000313" key="2">
    <source>
        <dbReference type="Proteomes" id="UP000814128"/>
    </source>
</evidence>
<proteinExistence type="predicted"/>
<reference evidence="1" key="2">
    <citation type="journal article" date="2022" name="New Phytol.">
        <title>Evolutionary transition to the ectomycorrhizal habit in the genomes of a hyperdiverse lineage of mushroom-forming fungi.</title>
        <authorList>
            <person name="Looney B."/>
            <person name="Miyauchi S."/>
            <person name="Morin E."/>
            <person name="Drula E."/>
            <person name="Courty P.E."/>
            <person name="Kohler A."/>
            <person name="Kuo A."/>
            <person name="LaButti K."/>
            <person name="Pangilinan J."/>
            <person name="Lipzen A."/>
            <person name="Riley R."/>
            <person name="Andreopoulos W."/>
            <person name="He G."/>
            <person name="Johnson J."/>
            <person name="Nolan M."/>
            <person name="Tritt A."/>
            <person name="Barry K.W."/>
            <person name="Grigoriev I.V."/>
            <person name="Nagy L.G."/>
            <person name="Hibbett D."/>
            <person name="Henrissat B."/>
            <person name="Matheny P.B."/>
            <person name="Labbe J."/>
            <person name="Martin F.M."/>
        </authorList>
    </citation>
    <scope>NUCLEOTIDE SEQUENCE</scope>
    <source>
        <strain evidence="1">EC-137</strain>
    </source>
</reference>
<reference evidence="1" key="1">
    <citation type="submission" date="2021-02" db="EMBL/GenBank/DDBJ databases">
        <authorList>
            <consortium name="DOE Joint Genome Institute"/>
            <person name="Ahrendt S."/>
            <person name="Looney B.P."/>
            <person name="Miyauchi S."/>
            <person name="Morin E."/>
            <person name="Drula E."/>
            <person name="Courty P.E."/>
            <person name="Chicoki N."/>
            <person name="Fauchery L."/>
            <person name="Kohler A."/>
            <person name="Kuo A."/>
            <person name="Labutti K."/>
            <person name="Pangilinan J."/>
            <person name="Lipzen A."/>
            <person name="Riley R."/>
            <person name="Andreopoulos W."/>
            <person name="He G."/>
            <person name="Johnson J."/>
            <person name="Barry K.W."/>
            <person name="Grigoriev I.V."/>
            <person name="Nagy L."/>
            <person name="Hibbett D."/>
            <person name="Henrissat B."/>
            <person name="Matheny P.B."/>
            <person name="Labbe J."/>
            <person name="Martin F."/>
        </authorList>
    </citation>
    <scope>NUCLEOTIDE SEQUENCE</scope>
    <source>
        <strain evidence="1">EC-137</strain>
    </source>
</reference>
<evidence type="ECO:0000313" key="1">
    <source>
        <dbReference type="EMBL" id="KAI0035842.1"/>
    </source>
</evidence>
<name>A0ACB8QWA3_9AGAM</name>
<accession>A0ACB8QWA3</accession>
<protein>
    <submittedName>
        <fullName evidence="1">WD40-repeat-containing domain protein</fullName>
    </submittedName>
</protein>
<sequence length="1066" mass="117786">TASPYDFTSIADSSAGPTTAGIPTGNRRKQTLMTLLDALNELTKDNDLTTDLTQEPSFEDDRDVPTVDEHLQKVGAETFQRFQKRVNSLDKELRNFANAARQLGSSVGILSSTFHLRERLTIIAYLFHENAADLFPRKIAHHTAGSLDKPAISIHHRRGKHKAPPHARRPLVIDPPDPEEFPKQVGLLAKDVITFLHCLNEFPEFTDEAVNASISSFDGDLRYWASCLKAYEGQFKYPAVQRYLHDLTAEMGDHLESITTSLSMFIEIGVPTIRFAQKHGANNLLNLSTVATFFSAVTATTLQFSFDKTGTQLADAVNGFWFTSMVFSIAAAVNSLLGLTWKQAMYRSPGHRVPWWVLIWIKRSPLVFLVLSVACFSVGLVLFAYSSGQHHIVRTITTVFTAFSSFGLTAVSAWFASERWVFSRHKGQKWLSDMLDDIWEHFVSIGPISWTRRNTNVLLHSMDTTSMEMLGRTRKIFRTFTLAVTQPFRRQPSHLPTSVSGESIPSSPRTENPIFHAQRASESTEPITARSPTAASTSELLSEKDGNASATPGSPGLTPTASPGRTRFANMVRSVMMLQAASTASQPHRGRKVSSNVLKSDGSRRKDTAQVPLRSSRVAALVSKLRSLVPTEDISAHTALVRHLQFSPNGKFLATSSWDRTSVIFQVGEPFSLYRTLAHPAGFVSQVAWSPSGALLLTKLTRSIKVWTESGVCTRTIERPRNVQSICWMPGGEAFLSVEGGLVAKLDLTGKELGLYRFDRLKIHDVTVTPDGERMLGVGTLLSTVDNLHPSKCRAEKQIISYNLERKEIENQVPVLHDIRDITLAKNGQFALVSYEFKAPPQLWKLDMHKTRAEPSGDQTTTQAGTTMSSRLSLRHTYMPKFPVDFAGPSYFGGKDDQLVLCAGKAGDIHIWDRESGALLHHIRAQAYGGGDLTCIAWNPSADPFMFSTGSHDGAVRVWTTSYNTTAPPSIIEPIERDRSPRPTPRSSTPLSQTSDSQYLELEHRTDSPTQQDFDLQVPRTNGDSLLPPPKRTIAFTTSQALGSVMNPGGPSAATRFVPSLEPSLS</sequence>
<keyword evidence="2" id="KW-1185">Reference proteome</keyword>
<comment type="caution">
    <text evidence="1">The sequence shown here is derived from an EMBL/GenBank/DDBJ whole genome shotgun (WGS) entry which is preliminary data.</text>
</comment>
<feature type="non-terminal residue" evidence="1">
    <location>
        <position position="1"/>
    </location>
</feature>
<dbReference type="EMBL" id="MU273479">
    <property type="protein sequence ID" value="KAI0035842.1"/>
    <property type="molecule type" value="Genomic_DNA"/>
</dbReference>
<dbReference type="Proteomes" id="UP000814128">
    <property type="component" value="Unassembled WGS sequence"/>
</dbReference>